<gene>
    <name evidence="1" type="ORF">ERS013201_02549</name>
</gene>
<dbReference type="Proteomes" id="UP000046067">
    <property type="component" value="Unassembled WGS sequence"/>
</dbReference>
<protein>
    <submittedName>
        <fullName evidence="1">Uncharacterized protein</fullName>
    </submittedName>
</protein>
<organism evidence="1 2">
    <name type="scientific">Vibrio cholerae</name>
    <dbReference type="NCBI Taxonomy" id="666"/>
    <lineage>
        <taxon>Bacteria</taxon>
        <taxon>Pseudomonadati</taxon>
        <taxon>Pseudomonadota</taxon>
        <taxon>Gammaproteobacteria</taxon>
        <taxon>Vibrionales</taxon>
        <taxon>Vibrionaceae</taxon>
        <taxon>Vibrio</taxon>
    </lineage>
</organism>
<evidence type="ECO:0000313" key="1">
    <source>
        <dbReference type="EMBL" id="CSC40305.1"/>
    </source>
</evidence>
<name>A0A655YIQ2_VIBCL</name>
<evidence type="ECO:0000313" key="2">
    <source>
        <dbReference type="Proteomes" id="UP000046067"/>
    </source>
</evidence>
<sequence>MDSLNSFRNVTERDIDLLLIKYHLALQIGLFTKLWERLPL</sequence>
<accession>A0A655YIQ2</accession>
<dbReference type="AlphaFoldDB" id="A0A655YIQ2"/>
<reference evidence="1 2" key="1">
    <citation type="submission" date="2015-07" db="EMBL/GenBank/DDBJ databases">
        <authorList>
            <consortium name="Pathogen Informatics"/>
        </authorList>
    </citation>
    <scope>NUCLEOTIDE SEQUENCE [LARGE SCALE GENOMIC DNA]</scope>
    <source>
        <strain evidence="1 2">A325</strain>
    </source>
</reference>
<dbReference type="EMBL" id="CWQJ01000016">
    <property type="protein sequence ID" value="CSC40305.1"/>
    <property type="molecule type" value="Genomic_DNA"/>
</dbReference>
<proteinExistence type="predicted"/>